<feature type="transmembrane region" description="Helical" evidence="3">
    <location>
        <begin position="20"/>
        <end position="41"/>
    </location>
</feature>
<evidence type="ECO:0000313" key="5">
    <source>
        <dbReference type="Proteomes" id="UP001634393"/>
    </source>
</evidence>
<keyword evidence="5" id="KW-1185">Reference proteome</keyword>
<keyword evidence="2 3" id="KW-0472">Membrane</keyword>
<organism evidence="4 5">
    <name type="scientific">Penstemon smallii</name>
    <dbReference type="NCBI Taxonomy" id="265156"/>
    <lineage>
        <taxon>Eukaryota</taxon>
        <taxon>Viridiplantae</taxon>
        <taxon>Streptophyta</taxon>
        <taxon>Embryophyta</taxon>
        <taxon>Tracheophyta</taxon>
        <taxon>Spermatophyta</taxon>
        <taxon>Magnoliopsida</taxon>
        <taxon>eudicotyledons</taxon>
        <taxon>Gunneridae</taxon>
        <taxon>Pentapetalae</taxon>
        <taxon>asterids</taxon>
        <taxon>lamiids</taxon>
        <taxon>Lamiales</taxon>
        <taxon>Plantaginaceae</taxon>
        <taxon>Cheloneae</taxon>
        <taxon>Penstemon</taxon>
    </lineage>
</organism>
<proteinExistence type="predicted"/>
<dbReference type="Proteomes" id="UP001634393">
    <property type="component" value="Unassembled WGS sequence"/>
</dbReference>
<sequence>MQRQNFPPHDHTHPLFKCVVLIASLLAILVIIAGIVVCIGYKTMKPKVPEIIVARAELDVVDFNHSNLLLTIKVSLVMTAENANLKSRVSFYDTSFSLNFNGHRIAKWAIEPFGINANSSVIVNYISQPTTIHLNAVECEDLDRSMELNMISVDLKGNSKTRWRLGQFGPIKFGVHLNCQLLLPVDSTTIFPNCSSRVALRFVILSR</sequence>
<evidence type="ECO:0000256" key="3">
    <source>
        <dbReference type="SAM" id="Phobius"/>
    </source>
</evidence>
<comment type="subcellular location">
    <subcellularLocation>
        <location evidence="1">Membrane</location>
    </subcellularLocation>
</comment>
<gene>
    <name evidence="4" type="ORF">ACJIZ3_016765</name>
</gene>
<keyword evidence="3" id="KW-0812">Transmembrane</keyword>
<dbReference type="PANTHER" id="PTHR31234">
    <property type="entry name" value="LATE EMBRYOGENESIS ABUNDANT (LEA) HYDROXYPROLINE-RICH GLYCOPROTEIN FAMILY"/>
    <property type="match status" value="1"/>
</dbReference>
<dbReference type="AlphaFoldDB" id="A0ABD3SU04"/>
<dbReference type="PANTHER" id="PTHR31234:SF66">
    <property type="entry name" value="LATE EMBRYOGENESIS ABUNDANT PROTEIN"/>
    <property type="match status" value="1"/>
</dbReference>
<evidence type="ECO:0008006" key="6">
    <source>
        <dbReference type="Google" id="ProtNLM"/>
    </source>
</evidence>
<evidence type="ECO:0000256" key="2">
    <source>
        <dbReference type="ARBA" id="ARBA00023136"/>
    </source>
</evidence>
<reference evidence="4 5" key="1">
    <citation type="submission" date="2024-12" db="EMBL/GenBank/DDBJ databases">
        <title>The unique morphological basis and parallel evolutionary history of personate flowers in Penstemon.</title>
        <authorList>
            <person name="Depatie T.H."/>
            <person name="Wessinger C.A."/>
        </authorList>
    </citation>
    <scope>NUCLEOTIDE SEQUENCE [LARGE SCALE GENOMIC DNA]</scope>
    <source>
        <strain evidence="4">WTNN_2</strain>
        <tissue evidence="4">Leaf</tissue>
    </source>
</reference>
<comment type="caution">
    <text evidence="4">The sequence shown here is derived from an EMBL/GenBank/DDBJ whole genome shotgun (WGS) entry which is preliminary data.</text>
</comment>
<dbReference type="GO" id="GO:0016020">
    <property type="term" value="C:membrane"/>
    <property type="evidence" value="ECO:0007669"/>
    <property type="project" value="UniProtKB-SubCell"/>
</dbReference>
<accession>A0ABD3SU04</accession>
<dbReference type="EMBL" id="JBJXBP010000005">
    <property type="protein sequence ID" value="KAL3827963.1"/>
    <property type="molecule type" value="Genomic_DNA"/>
</dbReference>
<evidence type="ECO:0000256" key="1">
    <source>
        <dbReference type="ARBA" id="ARBA00004370"/>
    </source>
</evidence>
<protein>
    <recommendedName>
        <fullName evidence="6">Late embryogenesis abundant protein LEA-2 subgroup domain-containing protein</fullName>
    </recommendedName>
</protein>
<keyword evidence="3" id="KW-1133">Transmembrane helix</keyword>
<evidence type="ECO:0000313" key="4">
    <source>
        <dbReference type="EMBL" id="KAL3827963.1"/>
    </source>
</evidence>
<dbReference type="InterPro" id="IPR044839">
    <property type="entry name" value="NDR1-like"/>
</dbReference>
<name>A0ABD3SU04_9LAMI</name>